<evidence type="ECO:0000313" key="6">
    <source>
        <dbReference type="EMBL" id="CAB3366413.1"/>
    </source>
</evidence>
<feature type="region of interest" description="Disordered" evidence="5">
    <location>
        <begin position="887"/>
        <end position="1006"/>
    </location>
</feature>
<keyword evidence="4" id="KW-0175">Coiled coil</keyword>
<feature type="repeat" description="TPR" evidence="3">
    <location>
        <begin position="342"/>
        <end position="375"/>
    </location>
</feature>
<feature type="compositionally biased region" description="Polar residues" evidence="5">
    <location>
        <begin position="987"/>
        <end position="998"/>
    </location>
</feature>
<feature type="repeat" description="TPR" evidence="3">
    <location>
        <begin position="452"/>
        <end position="485"/>
    </location>
</feature>
<organism evidence="6 7">
    <name type="scientific">Cloeon dipterum</name>
    <dbReference type="NCBI Taxonomy" id="197152"/>
    <lineage>
        <taxon>Eukaryota</taxon>
        <taxon>Metazoa</taxon>
        <taxon>Ecdysozoa</taxon>
        <taxon>Arthropoda</taxon>
        <taxon>Hexapoda</taxon>
        <taxon>Insecta</taxon>
        <taxon>Pterygota</taxon>
        <taxon>Palaeoptera</taxon>
        <taxon>Ephemeroptera</taxon>
        <taxon>Pisciforma</taxon>
        <taxon>Baetidae</taxon>
        <taxon>Cloeon</taxon>
    </lineage>
</organism>
<keyword evidence="2 3" id="KW-0802">TPR repeat</keyword>
<sequence>MSSIGSIEIPLRDTDEVIELSFDQLPDGEEVLSILRQEHAALHLWVRLAEEYYRQSKHEAFVQILEAARIEANTDYRENEKDQMRALDMLAAYYVQIANKEKNKDKKRELFTKATLLYTAADKIIMYDQQHLLGRAYFCLLEDGKMDQADAQFNFVLGQDANNIPSLLGKACIAFNRKDYRGALAFYKKALRNNPRCPAAVRLGMGHCFARQGNLEKAKLAFERALQLDHGCVGALVALAVLKLNEQTTDSIREGVQMLSRAYAADPGNPMVLNHLANHFFFKRDFNKVQHLALHAFHNTENEAMRAESCFQLARSFHAQGDYDQAFQYYYQSTQFAPPSFVLPHFGLGQMYIYREDPENAASCFEKVLKVQPNNYETMKILGSLYANSSSQAKREIARQHLAKVTTQFPEDVEAWIEMAQILEQTDLAAALTAYGTATKILRDKVGAEVPPEILNNVGSLHYRLGNLDDAKHYFEDSLARARSEAEHDPHYYNSIAVTTTYNLARLSEAQCQFDKAEKLYKDILKEHPNYVDCYLRLGCMARDKGQIYEASDWFKEALRINNEHPDAWSLLGNLHLAKMEWGPGQKKFERILKNPATKDDAYSLIALGNVWLQTLHQPTRDKEREKRHQDRALAMYKQVLRNDPKNIWAANGVGAVLAHKNCVIEARDIFAQVREATADFCDVWLNIAHVYVEQKQYVSAIQMYENCLRKFFKNHTVEVLLYLARAYFKAGKLKETKVTLLKALRVAPQDSVLLFNTAIVLQQRAIATLKMEKSTLGTVLEAVNELALSQKFFKHLSVNGDRMRFDLAQAAREERKCQDLMSQAQYHVARARKVDEEERALRRKQEEEREIFRKKQRELTAKAAEERRLREEEMLAKRKEYVEKTKNALLFQEMPSEKSSKKGRSRKERDDGSADDENEEPRSRRSKGGGKGRSRKRKAGTPSGSDSDQGGSPRSKGKKKKKPKKKLEADEGLSAKQRMRIVSKAVISTSESDSDNPNLRIASDE</sequence>
<dbReference type="AlphaFoldDB" id="A0A8S1CMB3"/>
<keyword evidence="1" id="KW-0677">Repeat</keyword>
<dbReference type="PANTHER" id="PTHR14027:SF2">
    <property type="entry name" value="RNA POLYMERASE-ASSOCIATED PROTEIN CTR9 HOMOLOG"/>
    <property type="match status" value="1"/>
</dbReference>
<dbReference type="GO" id="GO:0016593">
    <property type="term" value="C:Cdc73/Paf1 complex"/>
    <property type="evidence" value="ECO:0007669"/>
    <property type="project" value="TreeGrafter"/>
</dbReference>
<dbReference type="InterPro" id="IPR019734">
    <property type="entry name" value="TPR_rpt"/>
</dbReference>
<dbReference type="EMBL" id="CADEPI010000025">
    <property type="protein sequence ID" value="CAB3366413.1"/>
    <property type="molecule type" value="Genomic_DNA"/>
</dbReference>
<dbReference type="Pfam" id="PF13424">
    <property type="entry name" value="TPR_12"/>
    <property type="match status" value="1"/>
</dbReference>
<dbReference type="PANTHER" id="PTHR14027">
    <property type="entry name" value="RNA POLYMERASE-ASSOCIATED PROTEIN CTR9"/>
    <property type="match status" value="1"/>
</dbReference>
<feature type="repeat" description="TPR" evidence="3">
    <location>
        <begin position="199"/>
        <end position="232"/>
    </location>
</feature>
<dbReference type="InterPro" id="IPR011990">
    <property type="entry name" value="TPR-like_helical_dom_sf"/>
</dbReference>
<evidence type="ECO:0000313" key="7">
    <source>
        <dbReference type="Proteomes" id="UP000494165"/>
    </source>
</evidence>
<dbReference type="GO" id="GO:0006368">
    <property type="term" value="P:transcription elongation by RNA polymerase II"/>
    <property type="evidence" value="ECO:0007669"/>
    <property type="project" value="TreeGrafter"/>
</dbReference>
<dbReference type="SUPFAM" id="SSF81901">
    <property type="entry name" value="HCP-like"/>
    <property type="match status" value="1"/>
</dbReference>
<dbReference type="FunFam" id="1.25.40.10:FF:000069">
    <property type="entry name" value="CTR9 homolog, Paf1/RNA polymerase II complex component"/>
    <property type="match status" value="1"/>
</dbReference>
<dbReference type="Proteomes" id="UP000494165">
    <property type="component" value="Unassembled WGS sequence"/>
</dbReference>
<reference evidence="6 7" key="1">
    <citation type="submission" date="2020-04" db="EMBL/GenBank/DDBJ databases">
        <authorList>
            <person name="Alioto T."/>
            <person name="Alioto T."/>
            <person name="Gomez Garrido J."/>
        </authorList>
    </citation>
    <scope>NUCLEOTIDE SEQUENCE [LARGE SCALE GENOMIC DNA]</scope>
</reference>
<dbReference type="FunFam" id="1.25.40.10:FF:000077">
    <property type="entry name" value="CTR9 homolog, Paf1/RNA polymerase II complex component"/>
    <property type="match status" value="1"/>
</dbReference>
<dbReference type="FunFam" id="1.25.40.10:FF:000289">
    <property type="entry name" value="RNA polymerase-associated protein CTR9 homolog"/>
    <property type="match status" value="1"/>
</dbReference>
<dbReference type="FunFam" id="1.25.40.10:FF:000322">
    <property type="entry name" value="RNA polymerase-associated protein CTR9 homolog"/>
    <property type="match status" value="1"/>
</dbReference>
<evidence type="ECO:0000256" key="2">
    <source>
        <dbReference type="ARBA" id="ARBA00022803"/>
    </source>
</evidence>
<feature type="repeat" description="TPR" evidence="3">
    <location>
        <begin position="307"/>
        <end position="340"/>
    </location>
</feature>
<dbReference type="InterPro" id="IPR031101">
    <property type="entry name" value="Ctr9"/>
</dbReference>
<dbReference type="SUPFAM" id="SSF48452">
    <property type="entry name" value="TPR-like"/>
    <property type="match status" value="3"/>
</dbReference>
<gene>
    <name evidence="6" type="ORF">CLODIP_2_CD00102</name>
</gene>
<accession>A0A8S1CMB3</accession>
<proteinExistence type="predicted"/>
<evidence type="ECO:0000256" key="1">
    <source>
        <dbReference type="ARBA" id="ARBA00022737"/>
    </source>
</evidence>
<comment type="caution">
    <text evidence="6">The sequence shown here is derived from an EMBL/GenBank/DDBJ whole genome shotgun (WGS) entry which is preliminary data.</text>
</comment>
<evidence type="ECO:0000256" key="3">
    <source>
        <dbReference type="PROSITE-ProRule" id="PRU00339"/>
    </source>
</evidence>
<feature type="compositionally biased region" description="Low complexity" evidence="5">
    <location>
        <begin position="941"/>
        <end position="954"/>
    </location>
</feature>
<dbReference type="Pfam" id="PF13181">
    <property type="entry name" value="TPR_8"/>
    <property type="match status" value="4"/>
</dbReference>
<name>A0A8S1CMB3_9INSE</name>
<dbReference type="Gene3D" id="1.25.40.10">
    <property type="entry name" value="Tetratricopeptide repeat domain"/>
    <property type="match status" value="4"/>
</dbReference>
<dbReference type="GO" id="GO:0000993">
    <property type="term" value="F:RNA polymerase II complex binding"/>
    <property type="evidence" value="ECO:0007669"/>
    <property type="project" value="TreeGrafter"/>
</dbReference>
<dbReference type="OrthoDB" id="343875at2759"/>
<keyword evidence="7" id="KW-1185">Reference proteome</keyword>
<feature type="coiled-coil region" evidence="4">
    <location>
        <begin position="831"/>
        <end position="863"/>
    </location>
</feature>
<dbReference type="GO" id="GO:0006355">
    <property type="term" value="P:regulation of DNA-templated transcription"/>
    <property type="evidence" value="ECO:0007669"/>
    <property type="project" value="InterPro"/>
</dbReference>
<dbReference type="Pfam" id="PF14559">
    <property type="entry name" value="TPR_19"/>
    <property type="match status" value="1"/>
</dbReference>
<evidence type="ECO:0000256" key="4">
    <source>
        <dbReference type="SAM" id="Coils"/>
    </source>
</evidence>
<feature type="repeat" description="TPR" evidence="3">
    <location>
        <begin position="718"/>
        <end position="751"/>
    </location>
</feature>
<dbReference type="SMART" id="SM00028">
    <property type="entry name" value="TPR"/>
    <property type="match status" value="10"/>
</dbReference>
<feature type="compositionally biased region" description="Basic residues" evidence="5">
    <location>
        <begin position="925"/>
        <end position="940"/>
    </location>
</feature>
<feature type="compositionally biased region" description="Basic residues" evidence="5">
    <location>
        <begin position="956"/>
        <end position="966"/>
    </location>
</feature>
<dbReference type="PROSITE" id="PS50005">
    <property type="entry name" value="TPR"/>
    <property type="match status" value="6"/>
</dbReference>
<protein>
    <submittedName>
        <fullName evidence="6">Uncharacterized protein</fullName>
    </submittedName>
</protein>
<feature type="repeat" description="TPR" evidence="3">
    <location>
        <begin position="532"/>
        <end position="565"/>
    </location>
</feature>
<evidence type="ECO:0000256" key="5">
    <source>
        <dbReference type="SAM" id="MobiDB-lite"/>
    </source>
</evidence>